<keyword evidence="4" id="KW-1185">Reference proteome</keyword>
<dbReference type="EMBL" id="JBHUCJ010000031">
    <property type="protein sequence ID" value="MFD3224627.1"/>
    <property type="molecule type" value="Genomic_DNA"/>
</dbReference>
<reference evidence="3" key="1">
    <citation type="submission" date="2011-01" db="EMBL/GenBank/DDBJ databases">
        <title>Complete sequence of chromosome of Rahnella sp. Y9602.</title>
        <authorList>
            <consortium name="US DOE Joint Genome Institute"/>
            <person name="Lucas S."/>
            <person name="Copeland A."/>
            <person name="Lapidus A."/>
            <person name="Cheng J.-F."/>
            <person name="Goodwin L."/>
            <person name="Pitluck S."/>
            <person name="Lu M."/>
            <person name="Detter J.C."/>
            <person name="Han C."/>
            <person name="Tapia R."/>
            <person name="Land M."/>
            <person name="Hauser L."/>
            <person name="Kyrpides N."/>
            <person name="Ivanova N."/>
            <person name="Ovchinnikova G."/>
            <person name="Pagani I."/>
            <person name="Sobecky P.A."/>
            <person name="Martinez R.J."/>
            <person name="Woyke T."/>
        </authorList>
    </citation>
    <scope>NUCLEOTIDE SEQUENCE [LARGE SCALE GENOMIC DNA]</scope>
    <source>
        <strain evidence="3">Y9602</strain>
    </source>
</reference>
<dbReference type="HOGENOM" id="CLU_2357552_0_0_6"/>
<evidence type="ECO:0000313" key="4">
    <source>
        <dbReference type="Proteomes" id="UP001598201"/>
    </source>
</evidence>
<protein>
    <recommendedName>
        <fullName evidence="5">DUF4258 domain-containing protein</fullName>
    </recommendedName>
</protein>
<dbReference type="AlphaFoldDB" id="A0A0H3F8A3"/>
<reference evidence="2 4" key="3">
    <citation type="submission" date="2024-09" db="EMBL/GenBank/DDBJ databases">
        <title>Genomes of Rahnella.</title>
        <authorList>
            <person name="Mnguni F.C."/>
            <person name="Shin G.Y."/>
            <person name="Coutinho T."/>
        </authorList>
    </citation>
    <scope>NUCLEOTIDE SEQUENCE [LARGE SCALE GENOMIC DNA]</scope>
    <source>
        <strain evidence="2 4">20WA0057</strain>
    </source>
</reference>
<reference evidence="1 3" key="2">
    <citation type="journal article" date="2012" name="J. Bacteriol.">
        <title>Complete Genome Sequence of Rahnella sp. Strain Y9602, a Gammaproteobacterium Isolate from Metal- and Radionuclide-Contaminated Soil.</title>
        <authorList>
            <person name="Martinez R.J."/>
            <person name="Bruce D."/>
            <person name="Detter C."/>
            <person name="Goodwin L.A."/>
            <person name="Han J."/>
            <person name="Han C.S."/>
            <person name="Held B."/>
            <person name="Land M.L."/>
            <person name="Mikhailova N."/>
            <person name="Nolan M."/>
            <person name="Pennacchio L."/>
            <person name="Pitluck S."/>
            <person name="Tapia R."/>
            <person name="Woyke T."/>
            <person name="Sobecky P.A."/>
        </authorList>
    </citation>
    <scope>NUCLEOTIDE SEQUENCE [LARGE SCALE GENOMIC DNA]</scope>
    <source>
        <strain evidence="1 3">Y9602</strain>
    </source>
</reference>
<dbReference type="KEGG" id="rah:Rahaq_1828"/>
<dbReference type="Proteomes" id="UP000007257">
    <property type="component" value="Chromosome"/>
</dbReference>
<dbReference type="OrthoDB" id="7864804at2"/>
<sequence length="98" mass="11253">MSFREIKWKVIECLKNGNIEFEARRGIQLKNLLSTGDISPFEVAALIGRASGDHYQVRPYHFDSSIDVHIITVSSAGVPWYIKWYFTEPTSVFISVHH</sequence>
<dbReference type="EMBL" id="CP002505">
    <property type="protein sequence ID" value="ADW73446.1"/>
    <property type="molecule type" value="Genomic_DNA"/>
</dbReference>
<evidence type="ECO:0000313" key="2">
    <source>
        <dbReference type="EMBL" id="MFD3224627.1"/>
    </source>
</evidence>
<proteinExistence type="predicted"/>
<dbReference type="Proteomes" id="UP001598201">
    <property type="component" value="Unassembled WGS sequence"/>
</dbReference>
<organism evidence="1 3">
    <name type="scientific">Rahnella sp. (strain Y9602)</name>
    <dbReference type="NCBI Taxonomy" id="2703885"/>
    <lineage>
        <taxon>Bacteria</taxon>
        <taxon>Pseudomonadati</taxon>
        <taxon>Pseudomonadota</taxon>
        <taxon>Gammaproteobacteria</taxon>
        <taxon>Enterobacterales</taxon>
        <taxon>Yersiniaceae</taxon>
        <taxon>Rahnella</taxon>
    </lineage>
</organism>
<gene>
    <name evidence="1" type="ordered locus">Rahaq_1828</name>
    <name evidence="2" type="ORF">ACFPK4_13875</name>
</gene>
<dbReference type="RefSeq" id="WP_013575148.1">
    <property type="nucleotide sequence ID" value="NC_015061.1"/>
</dbReference>
<dbReference type="GeneID" id="95417544"/>
<name>A0A0H3F8A3_RAHSY</name>
<accession>A0A0H3F8A3</accession>
<evidence type="ECO:0000313" key="1">
    <source>
        <dbReference type="EMBL" id="ADW73446.1"/>
    </source>
</evidence>
<dbReference type="eggNOG" id="ENOG5032U32">
    <property type="taxonomic scope" value="Bacteria"/>
</dbReference>
<evidence type="ECO:0000313" key="3">
    <source>
        <dbReference type="Proteomes" id="UP000007257"/>
    </source>
</evidence>
<evidence type="ECO:0008006" key="5">
    <source>
        <dbReference type="Google" id="ProtNLM"/>
    </source>
</evidence>